<proteinExistence type="inferred from homology"/>
<feature type="domain" description="Glutamate/phenylalanine/leucine/valine/L-tryptophan dehydrogenase C-terminal" evidence="10">
    <location>
        <begin position="66"/>
        <end position="349"/>
    </location>
</feature>
<dbReference type="FunFam" id="3.40.50.10860:FF:000007">
    <property type="entry name" value="Glutamate dehydrogenase 1, mitochondrial"/>
    <property type="match status" value="1"/>
</dbReference>
<dbReference type="InterPro" id="IPR033524">
    <property type="entry name" value="Glu/Leu/Phe/Val_DH_AS"/>
</dbReference>
<reference evidence="11" key="1">
    <citation type="submission" date="2021-02" db="EMBL/GenBank/DDBJ databases">
        <authorList>
            <person name="Nowell W R."/>
        </authorList>
    </citation>
    <scope>NUCLEOTIDE SEQUENCE</scope>
</reference>
<dbReference type="PANTHER" id="PTHR11606">
    <property type="entry name" value="GLUTAMATE DEHYDROGENASE"/>
    <property type="match status" value="1"/>
</dbReference>
<dbReference type="InterPro" id="IPR033922">
    <property type="entry name" value="NAD_bind_Glu_DH"/>
</dbReference>
<dbReference type="InterPro" id="IPR006095">
    <property type="entry name" value="Glu/Leu/Phe/Val/Trp_DH"/>
</dbReference>
<dbReference type="InterPro" id="IPR006096">
    <property type="entry name" value="Glu/Leu/Phe/Val/Trp_DH_C"/>
</dbReference>
<comment type="catalytic activity">
    <reaction evidence="6">
        <text>L-glutamate + NAD(+) + H2O = 2-oxoglutarate + NH4(+) + NADH + H(+)</text>
        <dbReference type="Rhea" id="RHEA:15133"/>
        <dbReference type="ChEBI" id="CHEBI:15377"/>
        <dbReference type="ChEBI" id="CHEBI:15378"/>
        <dbReference type="ChEBI" id="CHEBI:16810"/>
        <dbReference type="ChEBI" id="CHEBI:28938"/>
        <dbReference type="ChEBI" id="CHEBI:29985"/>
        <dbReference type="ChEBI" id="CHEBI:57540"/>
        <dbReference type="ChEBI" id="CHEBI:57945"/>
        <dbReference type="EC" id="1.4.1.3"/>
    </reaction>
</comment>
<organism evidence="11 13">
    <name type="scientific">Didymodactylos carnosus</name>
    <dbReference type="NCBI Taxonomy" id="1234261"/>
    <lineage>
        <taxon>Eukaryota</taxon>
        <taxon>Metazoa</taxon>
        <taxon>Spiralia</taxon>
        <taxon>Gnathifera</taxon>
        <taxon>Rotifera</taxon>
        <taxon>Eurotatoria</taxon>
        <taxon>Bdelloidea</taxon>
        <taxon>Philodinida</taxon>
        <taxon>Philodinidae</taxon>
        <taxon>Didymodactylos</taxon>
    </lineage>
</organism>
<dbReference type="Gene3D" id="1.10.287.140">
    <property type="match status" value="1"/>
</dbReference>
<dbReference type="Pfam" id="PF00208">
    <property type="entry name" value="ELFV_dehydrog"/>
    <property type="match status" value="2"/>
</dbReference>
<evidence type="ECO:0000313" key="13">
    <source>
        <dbReference type="Proteomes" id="UP000663829"/>
    </source>
</evidence>
<feature type="domain" description="Glutamate/phenylalanine/leucine/valine/L-tryptophan dehydrogenase C-terminal" evidence="10">
    <location>
        <begin position="617"/>
        <end position="899"/>
    </location>
</feature>
<dbReference type="Pfam" id="PF02812">
    <property type="entry name" value="ELFV_dehydrog_N"/>
    <property type="match status" value="2"/>
</dbReference>
<protein>
    <recommendedName>
        <fullName evidence="3">glutamate dehydrogenase [NAD(P)(+)]</fullName>
        <ecNumber evidence="3">1.4.1.3</ecNumber>
    </recommendedName>
</protein>
<dbReference type="EMBL" id="CAJNOQ010003390">
    <property type="protein sequence ID" value="CAF1010070.1"/>
    <property type="molecule type" value="Genomic_DNA"/>
</dbReference>
<dbReference type="CDD" id="cd01076">
    <property type="entry name" value="NAD_bind_1_Glu_DH"/>
    <property type="match status" value="2"/>
</dbReference>
<dbReference type="AlphaFoldDB" id="A0A814HH07"/>
<feature type="non-terminal residue" evidence="11">
    <location>
        <position position="1"/>
    </location>
</feature>
<dbReference type="Proteomes" id="UP000663829">
    <property type="component" value="Unassembled WGS sequence"/>
</dbReference>
<dbReference type="InterPro" id="IPR046346">
    <property type="entry name" value="Aminoacid_DH-like_N_sf"/>
</dbReference>
<evidence type="ECO:0000256" key="2">
    <source>
        <dbReference type="ARBA" id="ARBA00006382"/>
    </source>
</evidence>
<evidence type="ECO:0000256" key="3">
    <source>
        <dbReference type="ARBA" id="ARBA00012889"/>
    </source>
</evidence>
<gene>
    <name evidence="11" type="ORF">GPM918_LOCUS14219</name>
    <name evidence="12" type="ORF">SRO942_LOCUS14219</name>
</gene>
<dbReference type="SMART" id="SM00839">
    <property type="entry name" value="ELFV_dehydrog"/>
    <property type="match status" value="2"/>
</dbReference>
<comment type="similarity">
    <text evidence="2 8">Belongs to the Glu/Leu/Phe/Val dehydrogenases family.</text>
</comment>
<name>A0A814HH07_9BILA</name>
<evidence type="ECO:0000256" key="4">
    <source>
        <dbReference type="ARBA" id="ARBA00023002"/>
    </source>
</evidence>
<feature type="region of interest" description="Disordered" evidence="9">
    <location>
        <begin position="380"/>
        <end position="412"/>
    </location>
</feature>
<comment type="subcellular location">
    <subcellularLocation>
        <location evidence="1">Mitochondrion</location>
    </subcellularLocation>
</comment>
<sequence>KITRRLTVELAKKGFIGPGIDVPAPDMGTGEREMAWIADTYASTIGWSNINASACITGKPILQGGIHGRISATGRGLYHGVNNFVNEKSFMDMIGLTTGLAGKTFILQGFGNVGLHSMRYLTRHGARCVGVLEWDGAIVNPAGIHPKNLEDYKLDNGTINGFPGASAYDKPKEELLCEPCDILIPAASEQQITSKNAPRIQAKASANGPTTPAADKILLEKNCLVIPDMYINAGGVTVSYFEWLKNLNHASYGRLTFKYQKDTNYSLLESVQDSLEKKFGKMGGKIPIVPSEEFFSRMAGASEVDIVHSGLEQTMEKSARAIMRTSQKFNLGIDLRTAAKMLKAFNSDCYYLLKPCLAASRSKFLTVSFHTTSINNSIGPMSSSTMSSIPSMSSTKPSSEPSSHPSTSTTNSAPHFGFYRQVELFYDRAAAILEDKLVDEMRSKLPDDLKRKQVRGILKIIKPCNHVLEIRFPIKRDNGELHVIEAWRAQHSQHRTPCKGGIRYSLDVNLDEVKALAALMTFKCACVDVPFGGAKAGVKINPKDWSEAELEKITRRLTVELAKKGFIGPGIDVPAPDMGTGEREMAWIADTYASTVGWEDIHAYGCVTGKPIGSGGIHGRTSATGRGLYHGVDNFVNEASYMGMVGLLPGLAGKTFIVQGFGNVGLHSMRYLTRHGARCIGILEYDCALVNPDGIDPKALEEYKFDNGTIKGFPGAKPYEKEPREELLCEPCDILVPAASERQITSENAGRIQARIIAEGANGPTTPEADQILMKNNILVLPDLYINAGGVTVSYFEWLKNLSHVSYGRLTFKYQRDTNYSLLESVQSSLEAKFGRMGGKIAIGASEKDIVHSGLEHTMEKAARAIMQTAMRFDLGLDIRTAAYVNAIEKIYKVYESAGITFGS</sequence>
<dbReference type="SUPFAM" id="SSF53223">
    <property type="entry name" value="Aminoacid dehydrogenase-like, N-terminal domain"/>
    <property type="match status" value="2"/>
</dbReference>
<dbReference type="OrthoDB" id="6718861at2759"/>
<evidence type="ECO:0000256" key="1">
    <source>
        <dbReference type="ARBA" id="ARBA00004173"/>
    </source>
</evidence>
<dbReference type="EMBL" id="CAJOBC010003390">
    <property type="protein sequence ID" value="CAF3781330.1"/>
    <property type="molecule type" value="Genomic_DNA"/>
</dbReference>
<evidence type="ECO:0000313" key="12">
    <source>
        <dbReference type="EMBL" id="CAF3781330.1"/>
    </source>
</evidence>
<dbReference type="PANTHER" id="PTHR11606:SF13">
    <property type="entry name" value="GLUTAMATE DEHYDROGENASE 1, MITOCHONDRIAL"/>
    <property type="match status" value="1"/>
</dbReference>
<dbReference type="FunFam" id="3.40.50.720:FF:000100">
    <property type="entry name" value="Glutamate dehydrogenase 1, mitochondrial"/>
    <property type="match status" value="2"/>
</dbReference>
<keyword evidence="4 8" id="KW-0560">Oxidoreductase</keyword>
<dbReference type="Proteomes" id="UP000681722">
    <property type="component" value="Unassembled WGS sequence"/>
</dbReference>
<dbReference type="Gene3D" id="3.40.50.720">
    <property type="entry name" value="NAD(P)-binding Rossmann-like Domain"/>
    <property type="match status" value="2"/>
</dbReference>
<dbReference type="EC" id="1.4.1.3" evidence="3"/>
<comment type="caution">
    <text evidence="11">The sequence shown here is derived from an EMBL/GenBank/DDBJ whole genome shotgun (WGS) entry which is preliminary data.</text>
</comment>
<evidence type="ECO:0000256" key="7">
    <source>
        <dbReference type="ARBA" id="ARBA00048577"/>
    </source>
</evidence>
<dbReference type="Gene3D" id="3.40.50.10860">
    <property type="entry name" value="Leucine Dehydrogenase, chain A, domain 1"/>
    <property type="match status" value="2"/>
</dbReference>
<evidence type="ECO:0000256" key="5">
    <source>
        <dbReference type="ARBA" id="ARBA00023128"/>
    </source>
</evidence>
<evidence type="ECO:0000313" key="11">
    <source>
        <dbReference type="EMBL" id="CAF1010070.1"/>
    </source>
</evidence>
<dbReference type="SUPFAM" id="SSF51735">
    <property type="entry name" value="NAD(P)-binding Rossmann-fold domains"/>
    <property type="match status" value="2"/>
</dbReference>
<comment type="catalytic activity">
    <reaction evidence="7">
        <text>L-glutamate + NADP(+) + H2O = 2-oxoglutarate + NH4(+) + NADPH + H(+)</text>
        <dbReference type="Rhea" id="RHEA:11612"/>
        <dbReference type="ChEBI" id="CHEBI:15377"/>
        <dbReference type="ChEBI" id="CHEBI:15378"/>
        <dbReference type="ChEBI" id="CHEBI:16810"/>
        <dbReference type="ChEBI" id="CHEBI:28938"/>
        <dbReference type="ChEBI" id="CHEBI:29985"/>
        <dbReference type="ChEBI" id="CHEBI:57783"/>
        <dbReference type="ChEBI" id="CHEBI:58349"/>
        <dbReference type="EC" id="1.4.1.3"/>
    </reaction>
</comment>
<dbReference type="GO" id="GO:0005739">
    <property type="term" value="C:mitochondrion"/>
    <property type="evidence" value="ECO:0007669"/>
    <property type="project" value="UniProtKB-SubCell"/>
</dbReference>
<evidence type="ECO:0000259" key="10">
    <source>
        <dbReference type="SMART" id="SM00839"/>
    </source>
</evidence>
<dbReference type="GO" id="GO:0004352">
    <property type="term" value="F:glutamate dehydrogenase (NAD+) activity"/>
    <property type="evidence" value="ECO:0007669"/>
    <property type="project" value="TreeGrafter"/>
</dbReference>
<dbReference type="GO" id="GO:0006538">
    <property type="term" value="P:L-glutamate catabolic process"/>
    <property type="evidence" value="ECO:0007669"/>
    <property type="project" value="TreeGrafter"/>
</dbReference>
<dbReference type="InterPro" id="IPR006097">
    <property type="entry name" value="Glu/Leu/Phe/Val/Trp_DH_dimer"/>
</dbReference>
<evidence type="ECO:0000256" key="6">
    <source>
        <dbReference type="ARBA" id="ARBA00047867"/>
    </source>
</evidence>
<evidence type="ECO:0000256" key="8">
    <source>
        <dbReference type="RuleBase" id="RU004417"/>
    </source>
</evidence>
<dbReference type="InterPro" id="IPR036291">
    <property type="entry name" value="NAD(P)-bd_dom_sf"/>
</dbReference>
<dbReference type="PRINTS" id="PR00082">
    <property type="entry name" value="GLFDHDRGNASE"/>
</dbReference>
<evidence type="ECO:0000256" key="9">
    <source>
        <dbReference type="SAM" id="MobiDB-lite"/>
    </source>
</evidence>
<dbReference type="PROSITE" id="PS00074">
    <property type="entry name" value="GLFV_DEHYDROGENASE"/>
    <property type="match status" value="1"/>
</dbReference>
<keyword evidence="5" id="KW-0496">Mitochondrion</keyword>
<accession>A0A814HH07</accession>
<keyword evidence="13" id="KW-1185">Reference proteome</keyword>